<dbReference type="OrthoDB" id="2310204at2759"/>
<organism evidence="1 2">
    <name type="scientific">Jaminaea rosea</name>
    <dbReference type="NCBI Taxonomy" id="1569628"/>
    <lineage>
        <taxon>Eukaryota</taxon>
        <taxon>Fungi</taxon>
        <taxon>Dikarya</taxon>
        <taxon>Basidiomycota</taxon>
        <taxon>Ustilaginomycotina</taxon>
        <taxon>Exobasidiomycetes</taxon>
        <taxon>Microstromatales</taxon>
        <taxon>Microstromatales incertae sedis</taxon>
        <taxon>Jaminaea</taxon>
    </lineage>
</organism>
<feature type="non-terminal residue" evidence="1">
    <location>
        <position position="1"/>
    </location>
</feature>
<accession>A0A316UUF5</accession>
<dbReference type="STRING" id="1569628.A0A316UUF5"/>
<dbReference type="GeneID" id="37025759"/>
<proteinExistence type="predicted"/>
<gene>
    <name evidence="1" type="ORF">BDZ90DRAFT_205412</name>
</gene>
<protein>
    <submittedName>
        <fullName evidence="1">Uncharacterized protein</fullName>
    </submittedName>
</protein>
<sequence>WIDPGLNGGSMLDLVNNGLREPINTIISGHSDPYVLTDAGLRDYVRSIGFSFECLDLHLGDLQRANLGDGAGWSTELFEYRSTQGFGAPGRWVGACWESWSGGNHFRAWKQNGSEADTGAWFLAVSTEKDLRHKHTIERDGYDLGRDVLVAAALAGGKFGSRLWKADVEWVDGLMPAGSEGINHDIAIDGRTAVLTIQR</sequence>
<keyword evidence="2" id="KW-1185">Reference proteome</keyword>
<dbReference type="Proteomes" id="UP000245884">
    <property type="component" value="Unassembled WGS sequence"/>
</dbReference>
<reference evidence="1 2" key="1">
    <citation type="journal article" date="2018" name="Mol. Biol. Evol.">
        <title>Broad Genomic Sampling Reveals a Smut Pathogenic Ancestry of the Fungal Clade Ustilaginomycotina.</title>
        <authorList>
            <person name="Kijpornyongpan T."/>
            <person name="Mondo S.J."/>
            <person name="Barry K."/>
            <person name="Sandor L."/>
            <person name="Lee J."/>
            <person name="Lipzen A."/>
            <person name="Pangilinan J."/>
            <person name="LaButti K."/>
            <person name="Hainaut M."/>
            <person name="Henrissat B."/>
            <person name="Grigoriev I.V."/>
            <person name="Spatafora J.W."/>
            <person name="Aime M.C."/>
        </authorList>
    </citation>
    <scope>NUCLEOTIDE SEQUENCE [LARGE SCALE GENOMIC DNA]</scope>
    <source>
        <strain evidence="1 2">MCA 5214</strain>
    </source>
</reference>
<dbReference type="EMBL" id="KZ819665">
    <property type="protein sequence ID" value="PWN28634.1"/>
    <property type="molecule type" value="Genomic_DNA"/>
</dbReference>
<dbReference type="RefSeq" id="XP_025363246.1">
    <property type="nucleotide sequence ID" value="XM_025503936.1"/>
</dbReference>
<dbReference type="AlphaFoldDB" id="A0A316UUF5"/>
<evidence type="ECO:0000313" key="2">
    <source>
        <dbReference type="Proteomes" id="UP000245884"/>
    </source>
</evidence>
<name>A0A316UUF5_9BASI</name>
<evidence type="ECO:0000313" key="1">
    <source>
        <dbReference type="EMBL" id="PWN28634.1"/>
    </source>
</evidence>
<feature type="non-terminal residue" evidence="1">
    <location>
        <position position="199"/>
    </location>
</feature>